<comment type="caution">
    <text evidence="1">The sequence shown here is derived from an EMBL/GenBank/DDBJ whole genome shotgun (WGS) entry which is preliminary data.</text>
</comment>
<dbReference type="EMBL" id="SEKV01000107">
    <property type="protein sequence ID" value="TFY64162.1"/>
    <property type="molecule type" value="Genomic_DNA"/>
</dbReference>
<evidence type="ECO:0000313" key="2">
    <source>
        <dbReference type="Proteomes" id="UP000298390"/>
    </source>
</evidence>
<reference evidence="1 2" key="1">
    <citation type="submission" date="2019-01" db="EMBL/GenBank/DDBJ databases">
        <title>Genome sequencing of the rare red list fungi Fomitopsis rosea.</title>
        <authorList>
            <person name="Buettner E."/>
            <person name="Kellner H."/>
        </authorList>
    </citation>
    <scope>NUCLEOTIDE SEQUENCE [LARGE SCALE GENOMIC DNA]</scope>
    <source>
        <strain evidence="1 2">DSM 105464</strain>
    </source>
</reference>
<accession>A0A4Y9YPS6</accession>
<evidence type="ECO:0000313" key="1">
    <source>
        <dbReference type="EMBL" id="TFY64162.1"/>
    </source>
</evidence>
<dbReference type="Gene3D" id="3.40.630.10">
    <property type="entry name" value="Zn peptidases"/>
    <property type="match status" value="1"/>
</dbReference>
<name>A0A4Y9YPS6_9APHY</name>
<proteinExistence type="predicted"/>
<dbReference type="Proteomes" id="UP000298390">
    <property type="component" value="Unassembled WGS sequence"/>
</dbReference>
<dbReference type="AlphaFoldDB" id="A0A4Y9YPS6"/>
<organism evidence="1 2">
    <name type="scientific">Rhodofomes roseus</name>
    <dbReference type="NCBI Taxonomy" id="34475"/>
    <lineage>
        <taxon>Eukaryota</taxon>
        <taxon>Fungi</taxon>
        <taxon>Dikarya</taxon>
        <taxon>Basidiomycota</taxon>
        <taxon>Agaricomycotina</taxon>
        <taxon>Agaricomycetes</taxon>
        <taxon>Polyporales</taxon>
        <taxon>Rhodofomes</taxon>
    </lineage>
</organism>
<gene>
    <name evidence="1" type="ORF">EVJ58_g2808</name>
</gene>
<sequence length="84" mass="8472">MLSSGSSFISQDAPSVIGFNSDMDVFAGVGHECGRNLITIADVGDVLGVSMWATLGVQAYANIARAPLAISIVSDAITLAAAAT</sequence>
<protein>
    <submittedName>
        <fullName evidence="1">Uncharacterized protein</fullName>
    </submittedName>
</protein>